<dbReference type="GO" id="GO:0006457">
    <property type="term" value="P:protein folding"/>
    <property type="evidence" value="ECO:0007669"/>
    <property type="project" value="TreeGrafter"/>
</dbReference>
<dbReference type="GO" id="GO:0051879">
    <property type="term" value="F:Hsp90 protein binding"/>
    <property type="evidence" value="ECO:0007669"/>
    <property type="project" value="InterPro"/>
</dbReference>
<dbReference type="GO" id="GO:0051131">
    <property type="term" value="P:chaperone-mediated protein complex assembly"/>
    <property type="evidence" value="ECO:0007669"/>
    <property type="project" value="TreeGrafter"/>
</dbReference>
<dbReference type="AlphaFoldDB" id="A0A7S4BRX7"/>
<accession>A0A7S4BRX7</accession>
<evidence type="ECO:0000256" key="1">
    <source>
        <dbReference type="SAM" id="MobiDB-lite"/>
    </source>
</evidence>
<evidence type="ECO:0000256" key="2">
    <source>
        <dbReference type="SAM" id="SignalP"/>
    </source>
</evidence>
<name>A0A7S4BRX7_CHRCT</name>
<gene>
    <name evidence="3" type="ORF">PCAR00345_LOCUS27162</name>
</gene>
<feature type="compositionally biased region" description="Basic residues" evidence="1">
    <location>
        <begin position="246"/>
        <end position="257"/>
    </location>
</feature>
<evidence type="ECO:0008006" key="4">
    <source>
        <dbReference type="Google" id="ProtNLM"/>
    </source>
</evidence>
<feature type="region of interest" description="Disordered" evidence="1">
    <location>
        <begin position="232"/>
        <end position="267"/>
    </location>
</feature>
<feature type="signal peptide" evidence="2">
    <location>
        <begin position="1"/>
        <end position="23"/>
    </location>
</feature>
<dbReference type="PANTHER" id="PTHR22932">
    <property type="entry name" value="TELOMERASE-BINDING PROTEIN P23 HSP90 CO-CHAPERONE"/>
    <property type="match status" value="1"/>
</dbReference>
<dbReference type="GO" id="GO:0051087">
    <property type="term" value="F:protein-folding chaperone binding"/>
    <property type="evidence" value="ECO:0007669"/>
    <property type="project" value="TreeGrafter"/>
</dbReference>
<sequence>MLTWRRAVCTGQHTNLFLYLASAIPVCNGQAASSSPTLHWADRNYHLFLTITTPALHSPQPWLESSGKLQISTSSCASDESCRGGFTVELRHQVDPGNSSWRARMHRLDMTIKKAARGRWQSLLSSHAERLQVKIDWSKYMDLDDELDEEERASGLRGPSIVGHPHLARAVDAFYQQKRAERRERDELPDLTAVSNLAEREAARTGGDFDTILAGLWAEAKQDNEIQRQIEAKEQEWADGDDAAVRHRKPRHKRRKAREKETLKVEL</sequence>
<dbReference type="PANTHER" id="PTHR22932:SF1">
    <property type="entry name" value="CO-CHAPERONE PROTEIN DAF-41"/>
    <property type="match status" value="1"/>
</dbReference>
<proteinExistence type="predicted"/>
<dbReference type="GO" id="GO:0005829">
    <property type="term" value="C:cytosol"/>
    <property type="evidence" value="ECO:0007669"/>
    <property type="project" value="TreeGrafter"/>
</dbReference>
<protein>
    <recommendedName>
        <fullName evidence="4">CS domain-containing protein</fullName>
    </recommendedName>
</protein>
<organism evidence="3">
    <name type="scientific">Chrysotila carterae</name>
    <name type="common">Marine alga</name>
    <name type="synonym">Syracosphaera carterae</name>
    <dbReference type="NCBI Taxonomy" id="13221"/>
    <lineage>
        <taxon>Eukaryota</taxon>
        <taxon>Haptista</taxon>
        <taxon>Haptophyta</taxon>
        <taxon>Prymnesiophyceae</taxon>
        <taxon>Isochrysidales</taxon>
        <taxon>Isochrysidaceae</taxon>
        <taxon>Chrysotila</taxon>
    </lineage>
</organism>
<evidence type="ECO:0000313" key="3">
    <source>
        <dbReference type="EMBL" id="CAE0774528.1"/>
    </source>
</evidence>
<dbReference type="GO" id="GO:0005634">
    <property type="term" value="C:nucleus"/>
    <property type="evidence" value="ECO:0007669"/>
    <property type="project" value="TreeGrafter"/>
</dbReference>
<dbReference type="InterPro" id="IPR008978">
    <property type="entry name" value="HSP20-like_chaperone"/>
</dbReference>
<dbReference type="EMBL" id="HBIZ01042496">
    <property type="protein sequence ID" value="CAE0774528.1"/>
    <property type="molecule type" value="Transcribed_RNA"/>
</dbReference>
<dbReference type="Gene3D" id="2.60.40.790">
    <property type="match status" value="1"/>
</dbReference>
<reference evidence="3" key="1">
    <citation type="submission" date="2021-01" db="EMBL/GenBank/DDBJ databases">
        <authorList>
            <person name="Corre E."/>
            <person name="Pelletier E."/>
            <person name="Niang G."/>
            <person name="Scheremetjew M."/>
            <person name="Finn R."/>
            <person name="Kale V."/>
            <person name="Holt S."/>
            <person name="Cochrane G."/>
            <person name="Meng A."/>
            <person name="Brown T."/>
            <person name="Cohen L."/>
        </authorList>
    </citation>
    <scope>NUCLEOTIDE SEQUENCE</scope>
    <source>
        <strain evidence="3">CCMP645</strain>
    </source>
</reference>
<feature type="chain" id="PRO_5031248403" description="CS domain-containing protein" evidence="2">
    <location>
        <begin position="24"/>
        <end position="267"/>
    </location>
</feature>
<dbReference type="SUPFAM" id="SSF49764">
    <property type="entry name" value="HSP20-like chaperones"/>
    <property type="match status" value="1"/>
</dbReference>
<keyword evidence="2" id="KW-0732">Signal</keyword>
<feature type="compositionally biased region" description="Basic and acidic residues" evidence="1">
    <location>
        <begin position="258"/>
        <end position="267"/>
    </location>
</feature>
<dbReference type="InterPro" id="IPR045250">
    <property type="entry name" value="p23-like"/>
</dbReference>